<dbReference type="STRING" id="1513793.SAMN06296036_101476"/>
<evidence type="ECO:0000256" key="1">
    <source>
        <dbReference type="SAM" id="SignalP"/>
    </source>
</evidence>
<feature type="domain" description="Phage tail collar" evidence="2">
    <location>
        <begin position="52"/>
        <end position="111"/>
    </location>
</feature>
<dbReference type="EMBL" id="FWZT01000001">
    <property type="protein sequence ID" value="SME91729.1"/>
    <property type="molecule type" value="Genomic_DNA"/>
</dbReference>
<sequence>MTTYLTSRSAVALMLIISTPTLANNEPSIDSLTKAVSKLLVDINLLKSKQAGVIEAFAGTEVPDGYLLCDGREVSKSEYPNLYKRIGNAWNKFNNSANPTEGNFRVPNLVGLHLEGSSTPGRYLPQSVNPAGLKVSGTTSSGSNSKWVNNGVFPVAGGGNQWTNHAITRGNQLSGVRGNGTYPGQDHTHSFSANVTGPSSTTRPNSATVLYIIKY</sequence>
<dbReference type="RefSeq" id="WP_132314412.1">
    <property type="nucleotide sequence ID" value="NZ_FWZT01000001.1"/>
</dbReference>
<accession>A0A1Y6B5M0</accession>
<dbReference type="InterPro" id="IPR011083">
    <property type="entry name" value="Phage_tail_collar_dom"/>
</dbReference>
<dbReference type="Proteomes" id="UP000192907">
    <property type="component" value="Unassembled WGS sequence"/>
</dbReference>
<gene>
    <name evidence="3" type="ORF">SAMN06296036_101476</name>
</gene>
<evidence type="ECO:0000259" key="2">
    <source>
        <dbReference type="Pfam" id="PF07484"/>
    </source>
</evidence>
<dbReference type="Pfam" id="PF07484">
    <property type="entry name" value="Collar"/>
    <property type="match status" value="1"/>
</dbReference>
<evidence type="ECO:0000313" key="3">
    <source>
        <dbReference type="EMBL" id="SME91729.1"/>
    </source>
</evidence>
<dbReference type="SUPFAM" id="SSF88874">
    <property type="entry name" value="Receptor-binding domain of short tail fibre protein gp12"/>
    <property type="match status" value="1"/>
</dbReference>
<organism evidence="3 4">
    <name type="scientific">Pseudobacteriovorax antillogorgiicola</name>
    <dbReference type="NCBI Taxonomy" id="1513793"/>
    <lineage>
        <taxon>Bacteria</taxon>
        <taxon>Pseudomonadati</taxon>
        <taxon>Bdellovibrionota</taxon>
        <taxon>Oligoflexia</taxon>
        <taxon>Oligoflexales</taxon>
        <taxon>Pseudobacteriovoracaceae</taxon>
        <taxon>Pseudobacteriovorax</taxon>
    </lineage>
</organism>
<feature type="chain" id="PRO_5013277819" evidence="1">
    <location>
        <begin position="24"/>
        <end position="215"/>
    </location>
</feature>
<protein>
    <submittedName>
        <fullName evidence="3">Phage Tail Collar Domain</fullName>
    </submittedName>
</protein>
<dbReference type="OrthoDB" id="9810174at2"/>
<feature type="signal peptide" evidence="1">
    <location>
        <begin position="1"/>
        <end position="23"/>
    </location>
</feature>
<dbReference type="AlphaFoldDB" id="A0A1Y6B5M0"/>
<reference evidence="4" key="1">
    <citation type="submission" date="2017-04" db="EMBL/GenBank/DDBJ databases">
        <authorList>
            <person name="Varghese N."/>
            <person name="Submissions S."/>
        </authorList>
    </citation>
    <scope>NUCLEOTIDE SEQUENCE [LARGE SCALE GENOMIC DNA]</scope>
    <source>
        <strain evidence="4">RKEM611</strain>
    </source>
</reference>
<keyword evidence="1" id="KW-0732">Signal</keyword>
<dbReference type="InterPro" id="IPR037053">
    <property type="entry name" value="Phage_tail_collar_dom_sf"/>
</dbReference>
<dbReference type="Gene3D" id="3.90.1340.10">
    <property type="entry name" value="Phage tail collar domain"/>
    <property type="match status" value="1"/>
</dbReference>
<proteinExistence type="predicted"/>
<keyword evidence="4" id="KW-1185">Reference proteome</keyword>
<evidence type="ECO:0000313" key="4">
    <source>
        <dbReference type="Proteomes" id="UP000192907"/>
    </source>
</evidence>
<name>A0A1Y6B5M0_9BACT</name>